<keyword evidence="3" id="KW-1185">Reference proteome</keyword>
<evidence type="ECO:0000313" key="2">
    <source>
        <dbReference type="EMBL" id="CAH9081773.1"/>
    </source>
</evidence>
<proteinExistence type="predicted"/>
<evidence type="ECO:0000313" key="3">
    <source>
        <dbReference type="Proteomes" id="UP001152523"/>
    </source>
</evidence>
<evidence type="ECO:0000256" key="1">
    <source>
        <dbReference type="SAM" id="Phobius"/>
    </source>
</evidence>
<feature type="transmembrane region" description="Helical" evidence="1">
    <location>
        <begin position="20"/>
        <end position="43"/>
    </location>
</feature>
<name>A0AAV0CSU5_9ASTE</name>
<accession>A0AAV0CSU5</accession>
<sequence>MVKSTAVVVSPPSSPSDIVISSLEAIFSSPIVLPSFFLFSLLLSSPPPFRCFVSSLIGKKCQVNL</sequence>
<keyword evidence="1" id="KW-1133">Transmembrane helix</keyword>
<dbReference type="EMBL" id="CAMAPF010000036">
    <property type="protein sequence ID" value="CAH9081773.1"/>
    <property type="molecule type" value="Genomic_DNA"/>
</dbReference>
<comment type="caution">
    <text evidence="2">The sequence shown here is derived from an EMBL/GenBank/DDBJ whole genome shotgun (WGS) entry which is preliminary data.</text>
</comment>
<keyword evidence="1" id="KW-0472">Membrane</keyword>
<protein>
    <submittedName>
        <fullName evidence="2">Uncharacterized protein</fullName>
    </submittedName>
</protein>
<gene>
    <name evidence="2" type="ORF">CEPIT_LOCUS7882</name>
</gene>
<keyword evidence="1" id="KW-0812">Transmembrane</keyword>
<dbReference type="AlphaFoldDB" id="A0AAV0CSU5"/>
<dbReference type="Proteomes" id="UP001152523">
    <property type="component" value="Unassembled WGS sequence"/>
</dbReference>
<organism evidence="2 3">
    <name type="scientific">Cuscuta epithymum</name>
    <dbReference type="NCBI Taxonomy" id="186058"/>
    <lineage>
        <taxon>Eukaryota</taxon>
        <taxon>Viridiplantae</taxon>
        <taxon>Streptophyta</taxon>
        <taxon>Embryophyta</taxon>
        <taxon>Tracheophyta</taxon>
        <taxon>Spermatophyta</taxon>
        <taxon>Magnoliopsida</taxon>
        <taxon>eudicotyledons</taxon>
        <taxon>Gunneridae</taxon>
        <taxon>Pentapetalae</taxon>
        <taxon>asterids</taxon>
        <taxon>lamiids</taxon>
        <taxon>Solanales</taxon>
        <taxon>Convolvulaceae</taxon>
        <taxon>Cuscuteae</taxon>
        <taxon>Cuscuta</taxon>
        <taxon>Cuscuta subgen. Cuscuta</taxon>
    </lineage>
</organism>
<reference evidence="2" key="1">
    <citation type="submission" date="2022-07" db="EMBL/GenBank/DDBJ databases">
        <authorList>
            <person name="Macas J."/>
            <person name="Novak P."/>
            <person name="Neumann P."/>
        </authorList>
    </citation>
    <scope>NUCLEOTIDE SEQUENCE</scope>
</reference>